<dbReference type="Pfam" id="PF00450">
    <property type="entry name" value="Peptidase_S10"/>
    <property type="match status" value="2"/>
</dbReference>
<comment type="similarity">
    <text evidence="1">Belongs to the peptidase S10 family.</text>
</comment>
<keyword evidence="3" id="KW-0325">Glycoprotein</keyword>
<name>A0AAP0REK0_LIQFO</name>
<dbReference type="Gene3D" id="3.40.50.1820">
    <property type="entry name" value="alpha/beta hydrolase"/>
    <property type="match status" value="1"/>
</dbReference>
<dbReference type="Proteomes" id="UP001415857">
    <property type="component" value="Unassembled WGS sequence"/>
</dbReference>
<evidence type="ECO:0000256" key="2">
    <source>
        <dbReference type="ARBA" id="ARBA00022729"/>
    </source>
</evidence>
<dbReference type="InterPro" id="IPR001563">
    <property type="entry name" value="Peptidase_S10"/>
</dbReference>
<dbReference type="GO" id="GO:0004185">
    <property type="term" value="F:serine-type carboxypeptidase activity"/>
    <property type="evidence" value="ECO:0007669"/>
    <property type="project" value="InterPro"/>
</dbReference>
<proteinExistence type="inferred from homology"/>
<organism evidence="4 5">
    <name type="scientific">Liquidambar formosana</name>
    <name type="common">Formosan gum</name>
    <dbReference type="NCBI Taxonomy" id="63359"/>
    <lineage>
        <taxon>Eukaryota</taxon>
        <taxon>Viridiplantae</taxon>
        <taxon>Streptophyta</taxon>
        <taxon>Embryophyta</taxon>
        <taxon>Tracheophyta</taxon>
        <taxon>Spermatophyta</taxon>
        <taxon>Magnoliopsida</taxon>
        <taxon>eudicotyledons</taxon>
        <taxon>Gunneridae</taxon>
        <taxon>Pentapetalae</taxon>
        <taxon>Saxifragales</taxon>
        <taxon>Altingiaceae</taxon>
        <taxon>Liquidambar</taxon>
    </lineage>
</organism>
<keyword evidence="2" id="KW-0732">Signal</keyword>
<dbReference type="InterPro" id="IPR029058">
    <property type="entry name" value="AB_hydrolase_fold"/>
</dbReference>
<dbReference type="PANTHER" id="PTHR11802:SF487">
    <property type="entry name" value="SERINE CARBOXYPEPTIDASE-LIKE 13"/>
    <property type="match status" value="1"/>
</dbReference>
<dbReference type="FunFam" id="3.40.50.1820:FF:000072">
    <property type="entry name" value="Serine carboxypeptidase-like 19"/>
    <property type="match status" value="1"/>
</dbReference>
<gene>
    <name evidence="4" type="ORF">L1049_023249</name>
</gene>
<dbReference type="GO" id="GO:0016747">
    <property type="term" value="F:acyltransferase activity, transferring groups other than amino-acyl groups"/>
    <property type="evidence" value="ECO:0007669"/>
    <property type="project" value="TreeGrafter"/>
</dbReference>
<evidence type="ECO:0000256" key="1">
    <source>
        <dbReference type="ARBA" id="ARBA00009431"/>
    </source>
</evidence>
<dbReference type="FunFam" id="3.40.50.12670:FF:000001">
    <property type="entry name" value="Carboxypeptidase"/>
    <property type="match status" value="1"/>
</dbReference>
<keyword evidence="5" id="KW-1185">Reference proteome</keyword>
<protein>
    <submittedName>
        <fullName evidence="4">Uncharacterized protein</fullName>
    </submittedName>
</protein>
<dbReference type="PANTHER" id="PTHR11802">
    <property type="entry name" value="SERINE PROTEASE FAMILY S10 SERINE CARBOXYPEPTIDASE"/>
    <property type="match status" value="1"/>
</dbReference>
<dbReference type="PRINTS" id="PR00724">
    <property type="entry name" value="CRBOXYPTASEC"/>
</dbReference>
<dbReference type="AlphaFoldDB" id="A0AAP0REK0"/>
<sequence>MAPQAASVAKQQSKIALFNPSIFTSWVRLHVLFLLIFSGNAASRTIVKTLPGFSGELPFTLETGYVGVGYSDEVQLFYYFVESQRSPSQDPLMLWLTGGPGCSCLSAFFYESGPLNFDYLNYNGSLPTLHLNSYAWTQSLNIIYVDAPVGTGFSYSKTQQGYYVDDYSSAANTYQFLMKWLVDHPQFMTNQLYIGGDSYSGIPVPMIVQEIYDGNEAGRDPYMNLKGYVLGNPVTDSFLDDNSKIPFAHRMTLISDDLYEAAKDSCNGDFVNVYDATCEMNILAINEDYNYVLVGGWANDQTVREALNVRNGTKGYWARCNSSIAYTKDVTSTVPYHRNLTSKILRSLVYSGDHDMSIPHLGTQRWIKTLNMTLDDTWRAWFVDGQVAGYTQKYLDDDYSMVYATVKGAGHVAPEYKAKECYAMIDRFFANFPL</sequence>
<evidence type="ECO:0000256" key="3">
    <source>
        <dbReference type="ARBA" id="ARBA00023180"/>
    </source>
</evidence>
<dbReference type="GO" id="GO:0019748">
    <property type="term" value="P:secondary metabolic process"/>
    <property type="evidence" value="ECO:0007669"/>
    <property type="project" value="TreeGrafter"/>
</dbReference>
<dbReference type="GO" id="GO:0006508">
    <property type="term" value="P:proteolysis"/>
    <property type="evidence" value="ECO:0007669"/>
    <property type="project" value="InterPro"/>
</dbReference>
<comment type="caution">
    <text evidence="4">The sequence shown here is derived from an EMBL/GenBank/DDBJ whole genome shotgun (WGS) entry which is preliminary data.</text>
</comment>
<evidence type="ECO:0000313" key="5">
    <source>
        <dbReference type="Proteomes" id="UP001415857"/>
    </source>
</evidence>
<dbReference type="EMBL" id="JBBPBK010000011">
    <property type="protein sequence ID" value="KAK9275973.1"/>
    <property type="molecule type" value="Genomic_DNA"/>
</dbReference>
<evidence type="ECO:0000313" key="4">
    <source>
        <dbReference type="EMBL" id="KAK9275973.1"/>
    </source>
</evidence>
<dbReference type="Gene3D" id="3.40.50.12670">
    <property type="match status" value="1"/>
</dbReference>
<dbReference type="SUPFAM" id="SSF53474">
    <property type="entry name" value="alpha/beta-Hydrolases"/>
    <property type="match status" value="1"/>
</dbReference>
<reference evidence="4 5" key="1">
    <citation type="journal article" date="2024" name="Plant J.">
        <title>Genome sequences and population genomics reveal climatic adaptation and genomic divergence between two closely related sweetgum species.</title>
        <authorList>
            <person name="Xu W.Q."/>
            <person name="Ren C.Q."/>
            <person name="Zhang X.Y."/>
            <person name="Comes H.P."/>
            <person name="Liu X.H."/>
            <person name="Li Y.G."/>
            <person name="Kettle C.J."/>
            <person name="Jalonen R."/>
            <person name="Gaisberger H."/>
            <person name="Ma Y.Z."/>
            <person name="Qiu Y.X."/>
        </authorList>
    </citation>
    <scope>NUCLEOTIDE SEQUENCE [LARGE SCALE GENOMIC DNA]</scope>
    <source>
        <strain evidence="4">Hangzhou</strain>
    </source>
</reference>
<accession>A0AAP0REK0</accession>